<dbReference type="Proteomes" id="UP000321328">
    <property type="component" value="Unassembled WGS sequence"/>
</dbReference>
<feature type="transmembrane region" description="Helical" evidence="1">
    <location>
        <begin position="61"/>
        <end position="85"/>
    </location>
</feature>
<evidence type="ECO:0000256" key="1">
    <source>
        <dbReference type="SAM" id="Phobius"/>
    </source>
</evidence>
<comment type="caution">
    <text evidence="2">The sequence shown here is derived from an EMBL/GenBank/DDBJ whole genome shotgun (WGS) entry which is preliminary data.</text>
</comment>
<sequence>MLRLAGLPGIGLLALLYLTAPAVVGQVPELLHPCYRVLLWSWTPFRFAADALRSLLFSAGMAPAVAVGVWVFAGLAAAGLVVLAWPSWRRADGAAALADNQAPAPVG</sequence>
<dbReference type="EMBL" id="BJVI01000059">
    <property type="protein sequence ID" value="GEL20153.1"/>
    <property type="molecule type" value="Genomic_DNA"/>
</dbReference>
<keyword evidence="1" id="KW-1133">Transmembrane helix</keyword>
<keyword evidence="3" id="KW-1185">Reference proteome</keyword>
<dbReference type="RefSeq" id="WP_051233411.1">
    <property type="nucleotide sequence ID" value="NZ_AUII01000034.1"/>
</dbReference>
<reference evidence="2 3" key="1">
    <citation type="submission" date="2019-07" db="EMBL/GenBank/DDBJ databases">
        <title>Whole genome shotgun sequence of Pseudonocardia asaccharolytica NBRC 16224.</title>
        <authorList>
            <person name="Hosoyama A."/>
            <person name="Uohara A."/>
            <person name="Ohji S."/>
            <person name="Ichikawa N."/>
        </authorList>
    </citation>
    <scope>NUCLEOTIDE SEQUENCE [LARGE SCALE GENOMIC DNA]</scope>
    <source>
        <strain evidence="2 3">NBRC 16224</strain>
    </source>
</reference>
<dbReference type="OrthoDB" id="3686432at2"/>
<proteinExistence type="predicted"/>
<organism evidence="2 3">
    <name type="scientific">Pseudonocardia asaccharolytica DSM 44247 = NBRC 16224</name>
    <dbReference type="NCBI Taxonomy" id="1123024"/>
    <lineage>
        <taxon>Bacteria</taxon>
        <taxon>Bacillati</taxon>
        <taxon>Actinomycetota</taxon>
        <taxon>Actinomycetes</taxon>
        <taxon>Pseudonocardiales</taxon>
        <taxon>Pseudonocardiaceae</taxon>
        <taxon>Pseudonocardia</taxon>
    </lineage>
</organism>
<evidence type="ECO:0000313" key="3">
    <source>
        <dbReference type="Proteomes" id="UP000321328"/>
    </source>
</evidence>
<dbReference type="STRING" id="1123024.GCA_000423625_04471"/>
<keyword evidence="1" id="KW-0472">Membrane</keyword>
<gene>
    <name evidence="2" type="ORF">PA7_39900</name>
</gene>
<name>A0A511D6R4_9PSEU</name>
<evidence type="ECO:0000313" key="2">
    <source>
        <dbReference type="EMBL" id="GEL20153.1"/>
    </source>
</evidence>
<protein>
    <submittedName>
        <fullName evidence="2">Uncharacterized protein</fullName>
    </submittedName>
</protein>
<dbReference type="AlphaFoldDB" id="A0A511D6R4"/>
<accession>A0A511D6R4</accession>
<keyword evidence="1" id="KW-0812">Transmembrane</keyword>